<name>D9Y1G8_9ACTN</name>
<accession>D9Y1G8</accession>
<dbReference type="AlphaFoldDB" id="D9Y1G8"/>
<evidence type="ECO:0000313" key="1">
    <source>
        <dbReference type="EMBL" id="EFL40052.1"/>
    </source>
</evidence>
<evidence type="ECO:0008006" key="3">
    <source>
        <dbReference type="Google" id="ProtNLM"/>
    </source>
</evidence>
<keyword evidence="2" id="KW-1185">Reference proteome</keyword>
<sequence length="214" mass="22776">MSCPEILLFTRASVADMARYAALLAAMFICFDTQRHLALTHGVPDWPSYAVPVAIDLFLVWAVRSRRDVALAVAVAVSANVAGVLSAEPLSAVHTWVSAALHAVFPLTVWRMHRAPEAAQPVPADSGPEIGAQAASEALPDSWPDADLWQDFANTAPDSEADTVATPPDPEQVRSLIAELGATRGRPVTGQMLADHYGVSPRTGRRYLAMAGVA</sequence>
<dbReference type="HOGENOM" id="CLU_1288281_0_0_11"/>
<dbReference type="Proteomes" id="UP000002968">
    <property type="component" value="Unassembled WGS sequence"/>
</dbReference>
<proteinExistence type="predicted"/>
<evidence type="ECO:0000313" key="2">
    <source>
        <dbReference type="Proteomes" id="UP000002968"/>
    </source>
</evidence>
<organism evidence="1 2">
    <name type="scientific">Streptomyces griseoflavus Tu4000</name>
    <dbReference type="NCBI Taxonomy" id="467200"/>
    <lineage>
        <taxon>Bacteria</taxon>
        <taxon>Bacillati</taxon>
        <taxon>Actinomycetota</taxon>
        <taxon>Actinomycetes</taxon>
        <taxon>Kitasatosporales</taxon>
        <taxon>Streptomycetaceae</taxon>
        <taxon>Streptomyces</taxon>
    </lineage>
</organism>
<reference evidence="1" key="1">
    <citation type="submission" date="2009-02" db="EMBL/GenBank/DDBJ databases">
        <title>Annotation of Streptomyces griseoflavus strain Tu4000.</title>
        <authorList>
            <consortium name="The Broad Institute Genome Sequencing Platform"/>
            <consortium name="Broad Institute Microbial Sequencing Center"/>
            <person name="Fischbach M."/>
            <person name="Godfrey P."/>
            <person name="Ward D."/>
            <person name="Young S."/>
            <person name="Zeng Q."/>
            <person name="Koehrsen M."/>
            <person name="Alvarado L."/>
            <person name="Berlin A.M."/>
            <person name="Bochicchio J."/>
            <person name="Borenstein D."/>
            <person name="Chapman S.B."/>
            <person name="Chen Z."/>
            <person name="Engels R."/>
            <person name="Freedman E."/>
            <person name="Gellesch M."/>
            <person name="Goldberg J."/>
            <person name="Griggs A."/>
            <person name="Gujja S."/>
            <person name="Heilman E.R."/>
            <person name="Heiman D.I."/>
            <person name="Hepburn T.A."/>
            <person name="Howarth C."/>
            <person name="Jen D."/>
            <person name="Larson L."/>
            <person name="Lewis B."/>
            <person name="Mehta T."/>
            <person name="Park D."/>
            <person name="Pearson M."/>
            <person name="Richards J."/>
            <person name="Roberts A."/>
            <person name="Saif S."/>
            <person name="Shea T.D."/>
            <person name="Shenoy N."/>
            <person name="Sisk P."/>
            <person name="Stolte C."/>
            <person name="Sykes S.N."/>
            <person name="Thomson T."/>
            <person name="Walk T."/>
            <person name="White J."/>
            <person name="Yandava C."/>
            <person name="Straight P."/>
            <person name="Clardy J."/>
            <person name="Hung D."/>
            <person name="Kolter R."/>
            <person name="Mekalanos J."/>
            <person name="Walker S."/>
            <person name="Walsh C.T."/>
            <person name="Wieland-Brown L.C."/>
            <person name="Haas B."/>
            <person name="Nusbaum C."/>
            <person name="Birren B."/>
        </authorList>
    </citation>
    <scope>NUCLEOTIDE SEQUENCE [LARGE SCALE GENOMIC DNA]</scope>
    <source>
        <strain evidence="1">Tu4000</strain>
    </source>
</reference>
<gene>
    <name evidence="1" type="ORF">SSRG_02856</name>
</gene>
<dbReference type="EMBL" id="GG657758">
    <property type="protein sequence ID" value="EFL40052.1"/>
    <property type="molecule type" value="Genomic_DNA"/>
</dbReference>
<protein>
    <recommendedName>
        <fullName evidence="3">Transfer protein spdA</fullName>
    </recommendedName>
</protein>